<dbReference type="GO" id="GO:0006886">
    <property type="term" value="P:intracellular protein transport"/>
    <property type="evidence" value="ECO:0007669"/>
    <property type="project" value="TreeGrafter"/>
</dbReference>
<dbReference type="SMART" id="SM00397">
    <property type="entry name" value="t_SNARE"/>
    <property type="match status" value="1"/>
</dbReference>
<name>A0A9R1TJR6_9HYME</name>
<dbReference type="CTD" id="39847"/>
<keyword evidence="8" id="KW-1185">Reference proteome</keyword>
<dbReference type="Gene3D" id="1.20.5.110">
    <property type="match status" value="1"/>
</dbReference>
<evidence type="ECO:0000256" key="4">
    <source>
        <dbReference type="ARBA" id="ARBA00023136"/>
    </source>
</evidence>
<evidence type="ECO:0000313" key="8">
    <source>
        <dbReference type="Proteomes" id="UP000694866"/>
    </source>
</evidence>
<dbReference type="OrthoDB" id="428895at2759"/>
<reference evidence="9" key="1">
    <citation type="submission" date="2025-08" db="UniProtKB">
        <authorList>
            <consortium name="RefSeq"/>
        </authorList>
    </citation>
    <scope>IDENTIFICATION</scope>
    <source>
        <strain evidence="9">USDA-PBARC FA_bdor</strain>
        <tissue evidence="9">Whole organism</tissue>
    </source>
</reference>
<protein>
    <submittedName>
        <fullName evidence="9">Syntaxin-8</fullName>
    </submittedName>
</protein>
<feature type="domain" description="T-SNARE coiled-coil homology" evidence="7">
    <location>
        <begin position="158"/>
        <end position="220"/>
    </location>
</feature>
<dbReference type="RefSeq" id="XP_011310700.1">
    <property type="nucleotide sequence ID" value="XM_011312398.1"/>
</dbReference>
<gene>
    <name evidence="9" type="primary">Syx8</name>
</gene>
<evidence type="ECO:0000313" key="9">
    <source>
        <dbReference type="RefSeq" id="XP_011310700.1"/>
    </source>
</evidence>
<feature type="transmembrane region" description="Helical" evidence="6">
    <location>
        <begin position="227"/>
        <end position="245"/>
    </location>
</feature>
<organism evidence="8 9">
    <name type="scientific">Fopius arisanus</name>
    <dbReference type="NCBI Taxonomy" id="64838"/>
    <lineage>
        <taxon>Eukaryota</taxon>
        <taxon>Metazoa</taxon>
        <taxon>Ecdysozoa</taxon>
        <taxon>Arthropoda</taxon>
        <taxon>Hexapoda</taxon>
        <taxon>Insecta</taxon>
        <taxon>Pterygota</taxon>
        <taxon>Neoptera</taxon>
        <taxon>Endopterygota</taxon>
        <taxon>Hymenoptera</taxon>
        <taxon>Apocrita</taxon>
        <taxon>Ichneumonoidea</taxon>
        <taxon>Braconidae</taxon>
        <taxon>Opiinae</taxon>
        <taxon>Fopius</taxon>
    </lineage>
</organism>
<evidence type="ECO:0000256" key="1">
    <source>
        <dbReference type="ARBA" id="ARBA00004370"/>
    </source>
</evidence>
<evidence type="ECO:0000256" key="5">
    <source>
        <dbReference type="SAM" id="MobiDB-lite"/>
    </source>
</evidence>
<evidence type="ECO:0000256" key="3">
    <source>
        <dbReference type="ARBA" id="ARBA00023054"/>
    </source>
</evidence>
<dbReference type="CDD" id="cd15852">
    <property type="entry name" value="SNARE_Syntaxin8"/>
    <property type="match status" value="1"/>
</dbReference>
<dbReference type="GO" id="GO:0048278">
    <property type="term" value="P:vesicle docking"/>
    <property type="evidence" value="ECO:0007669"/>
    <property type="project" value="TreeGrafter"/>
</dbReference>
<dbReference type="PROSITE" id="PS50192">
    <property type="entry name" value="T_SNARE"/>
    <property type="match status" value="1"/>
</dbReference>
<keyword evidence="2" id="KW-0813">Transport</keyword>
<comment type="subcellular location">
    <subcellularLocation>
        <location evidence="1">Membrane</location>
    </subcellularLocation>
</comment>
<keyword evidence="6" id="KW-0812">Transmembrane</keyword>
<keyword evidence="4 6" id="KW-0472">Membrane</keyword>
<dbReference type="Pfam" id="PF05739">
    <property type="entry name" value="SNARE"/>
    <property type="match status" value="1"/>
</dbReference>
<dbReference type="InterPro" id="IPR000727">
    <property type="entry name" value="T_SNARE_dom"/>
</dbReference>
<dbReference type="PANTHER" id="PTHR19957:SF124">
    <property type="entry name" value="SYNTAXIN-8"/>
    <property type="match status" value="1"/>
</dbReference>
<dbReference type="PANTHER" id="PTHR19957">
    <property type="entry name" value="SYNTAXIN"/>
    <property type="match status" value="1"/>
</dbReference>
<sequence>MALVYLEDNDPWITEHEACEGLFREIMEQLRQRDRQERTSQVFASLSANVRFQLKQYTDQIGQLRKKVDEASKMRVITHDEAERRRRQVEHLQSNVFKIKQLYDARMNPAASDRPSLIKSSGSAFADGGTTGWGQDDDEDDPPLDLNVSVSDLKAQNEAIIQEQDRGLDELYQVIVRQKNIARTIHNEVDHQNEIIDDLADHMERTDERLIDGTRRIRAIDRRDRTCGYWVIIIILFISIIVVAVV</sequence>
<proteinExistence type="predicted"/>
<accession>A0A9R1TJR6</accession>
<dbReference type="SUPFAM" id="SSF58038">
    <property type="entry name" value="SNARE fusion complex"/>
    <property type="match status" value="1"/>
</dbReference>
<keyword evidence="3" id="KW-0175">Coiled coil</keyword>
<dbReference type="GO" id="GO:0012505">
    <property type="term" value="C:endomembrane system"/>
    <property type="evidence" value="ECO:0007669"/>
    <property type="project" value="TreeGrafter"/>
</dbReference>
<dbReference type="Proteomes" id="UP000694866">
    <property type="component" value="Unplaced"/>
</dbReference>
<dbReference type="GO" id="GO:0006906">
    <property type="term" value="P:vesicle fusion"/>
    <property type="evidence" value="ECO:0007669"/>
    <property type="project" value="TreeGrafter"/>
</dbReference>
<dbReference type="GO" id="GO:0005484">
    <property type="term" value="F:SNAP receptor activity"/>
    <property type="evidence" value="ECO:0007669"/>
    <property type="project" value="TreeGrafter"/>
</dbReference>
<evidence type="ECO:0000256" key="2">
    <source>
        <dbReference type="ARBA" id="ARBA00022448"/>
    </source>
</evidence>
<evidence type="ECO:0000256" key="6">
    <source>
        <dbReference type="SAM" id="Phobius"/>
    </source>
</evidence>
<dbReference type="AlphaFoldDB" id="A0A9R1TJR6"/>
<evidence type="ECO:0000259" key="7">
    <source>
        <dbReference type="PROSITE" id="PS50192"/>
    </source>
</evidence>
<keyword evidence="6" id="KW-1133">Transmembrane helix</keyword>
<feature type="region of interest" description="Disordered" evidence="5">
    <location>
        <begin position="110"/>
        <end position="141"/>
    </location>
</feature>
<dbReference type="GeneID" id="105271070"/>
<dbReference type="GO" id="GO:0000149">
    <property type="term" value="F:SNARE binding"/>
    <property type="evidence" value="ECO:0007669"/>
    <property type="project" value="TreeGrafter"/>
</dbReference>
<dbReference type="KEGG" id="fas:105271070"/>
<dbReference type="InterPro" id="IPR045242">
    <property type="entry name" value="Syntaxin"/>
</dbReference>
<dbReference type="InterPro" id="IPR041875">
    <property type="entry name" value="Syntaxin-8_SNARE"/>
</dbReference>
<dbReference type="GO" id="GO:0031201">
    <property type="term" value="C:SNARE complex"/>
    <property type="evidence" value="ECO:0007669"/>
    <property type="project" value="TreeGrafter"/>
</dbReference>